<accession>A0A1I3FAQ2</accession>
<proteinExistence type="predicted"/>
<dbReference type="AlphaFoldDB" id="A0A1I3FAQ2"/>
<sequence length="349" mass="38528">MIFSNKNMKKHLRKMALLLVMFVLLMSGCSILEEAEDEGDDVIEVAAQEMHQDYEDIEITIATGGTGGVYFPLGGAMATIFNTYVPGLRATAESTGAAIANIDLIRTGEAKMAFTQNDITYYAYTGTEMYSDEMDLADNVRGLAVLYPEIIQIVSLVESEIYEVEDLRGKRVAIGAERSGTEANATHILQMHGIEKEDLAEVHSISFAQAVMQMRNGKIDAAFVTAGIPTSAISEMIEYMDVSIVPIRPEIIRMLSDRYPFYVEVDIPAGTYEGQETDVTTTAVMAMLVVSSDLPETLVYNMTQAIFEHQEFIAEIHERGNDIILEAALIGMPVDLHPGAARFYEKHVK</sequence>
<reference evidence="3" key="1">
    <citation type="submission" date="2016-10" db="EMBL/GenBank/DDBJ databases">
        <authorList>
            <person name="Varghese N."/>
            <person name="Submissions S."/>
        </authorList>
    </citation>
    <scope>NUCLEOTIDE SEQUENCE [LARGE SCALE GENOMIC DNA]</scope>
    <source>
        <strain evidence="3">Z-7934</strain>
    </source>
</reference>
<dbReference type="STRING" id="69895.SAMN05192551_10672"/>
<evidence type="ECO:0008006" key="4">
    <source>
        <dbReference type="Google" id="ProtNLM"/>
    </source>
</evidence>
<name>A0A1I3FAQ2_9FIRM</name>
<feature type="signal peptide" evidence="1">
    <location>
        <begin position="1"/>
        <end position="32"/>
    </location>
</feature>
<dbReference type="SUPFAM" id="SSF53850">
    <property type="entry name" value="Periplasmic binding protein-like II"/>
    <property type="match status" value="1"/>
</dbReference>
<protein>
    <recommendedName>
        <fullName evidence="4">TRAP transporter solute receptor, TAXI family</fullName>
    </recommendedName>
</protein>
<evidence type="ECO:0000313" key="2">
    <source>
        <dbReference type="EMBL" id="SFI08297.1"/>
    </source>
</evidence>
<dbReference type="PANTHER" id="PTHR42941:SF1">
    <property type="entry name" value="SLL1037 PROTEIN"/>
    <property type="match status" value="1"/>
</dbReference>
<dbReference type="InterPro" id="IPR011852">
    <property type="entry name" value="TRAP_TAXI"/>
</dbReference>
<dbReference type="CDD" id="cd13567">
    <property type="entry name" value="PBP2_TtGluBP"/>
    <property type="match status" value="1"/>
</dbReference>
<evidence type="ECO:0000256" key="1">
    <source>
        <dbReference type="SAM" id="SignalP"/>
    </source>
</evidence>
<gene>
    <name evidence="2" type="ORF">SAMN05192551_10672</name>
</gene>
<dbReference type="PROSITE" id="PS51257">
    <property type="entry name" value="PROKAR_LIPOPROTEIN"/>
    <property type="match status" value="1"/>
</dbReference>
<dbReference type="EMBL" id="FOQA01000006">
    <property type="protein sequence ID" value="SFI08297.1"/>
    <property type="molecule type" value="Genomic_DNA"/>
</dbReference>
<evidence type="ECO:0000313" key="3">
    <source>
        <dbReference type="Proteomes" id="UP000199287"/>
    </source>
</evidence>
<dbReference type="Gene3D" id="3.40.190.10">
    <property type="entry name" value="Periplasmic binding protein-like II"/>
    <property type="match status" value="2"/>
</dbReference>
<organism evidence="2 3">
    <name type="scientific">Tindallia magadiensis</name>
    <dbReference type="NCBI Taxonomy" id="69895"/>
    <lineage>
        <taxon>Bacteria</taxon>
        <taxon>Bacillati</taxon>
        <taxon>Bacillota</taxon>
        <taxon>Clostridia</taxon>
        <taxon>Peptostreptococcales</taxon>
        <taxon>Tindalliaceae</taxon>
        <taxon>Tindallia</taxon>
    </lineage>
</organism>
<dbReference type="OrthoDB" id="9776669at2"/>
<dbReference type="PANTHER" id="PTHR42941">
    <property type="entry name" value="SLL1037 PROTEIN"/>
    <property type="match status" value="1"/>
</dbReference>
<dbReference type="RefSeq" id="WP_093372409.1">
    <property type="nucleotide sequence ID" value="NZ_FOQA01000006.1"/>
</dbReference>
<keyword evidence="3" id="KW-1185">Reference proteome</keyword>
<feature type="chain" id="PRO_5038531089" description="TRAP transporter solute receptor, TAXI family" evidence="1">
    <location>
        <begin position="33"/>
        <end position="349"/>
    </location>
</feature>
<keyword evidence="1" id="KW-0732">Signal</keyword>
<dbReference type="Proteomes" id="UP000199287">
    <property type="component" value="Unassembled WGS sequence"/>
</dbReference>
<dbReference type="Pfam" id="PF16868">
    <property type="entry name" value="NMT1_3"/>
    <property type="match status" value="1"/>
</dbReference>
<dbReference type="NCBIfam" id="TIGR02122">
    <property type="entry name" value="TRAP_TAXI"/>
    <property type="match status" value="1"/>
</dbReference>